<dbReference type="InterPro" id="IPR029058">
    <property type="entry name" value="AB_hydrolase_fold"/>
</dbReference>
<organism evidence="3 4">
    <name type="scientific">Rubrivivax gelatinosus (strain NBRC 100245 / IL144)</name>
    <dbReference type="NCBI Taxonomy" id="983917"/>
    <lineage>
        <taxon>Bacteria</taxon>
        <taxon>Pseudomonadati</taxon>
        <taxon>Pseudomonadota</taxon>
        <taxon>Betaproteobacteria</taxon>
        <taxon>Burkholderiales</taxon>
        <taxon>Sphaerotilaceae</taxon>
        <taxon>Rubrivivax</taxon>
    </lineage>
</organism>
<keyword evidence="4" id="KW-1185">Reference proteome</keyword>
<dbReference type="InterPro" id="IPR050309">
    <property type="entry name" value="Type-B_Carboxylest/Lipase"/>
</dbReference>
<evidence type="ECO:0000256" key="1">
    <source>
        <dbReference type="SAM" id="MobiDB-lite"/>
    </source>
</evidence>
<dbReference type="RefSeq" id="WP_014427428.1">
    <property type="nucleotide sequence ID" value="NC_017075.1"/>
</dbReference>
<keyword evidence="3" id="KW-0378">Hydrolase</keyword>
<dbReference type="HOGENOM" id="CLU_006586_16_4_4"/>
<dbReference type="EMBL" id="AP012320">
    <property type="protein sequence ID" value="BAL94557.1"/>
    <property type="molecule type" value="Genomic_DNA"/>
</dbReference>
<dbReference type="PATRIC" id="fig|983917.3.peg.1184"/>
<name>I0HNH0_RUBGI</name>
<proteinExistence type="predicted"/>
<evidence type="ECO:0000313" key="4">
    <source>
        <dbReference type="Proteomes" id="UP000007883"/>
    </source>
</evidence>
<feature type="region of interest" description="Disordered" evidence="1">
    <location>
        <begin position="1"/>
        <end position="30"/>
    </location>
</feature>
<dbReference type="GO" id="GO:0106435">
    <property type="term" value="F:carboxylesterase activity"/>
    <property type="evidence" value="ECO:0007669"/>
    <property type="project" value="UniProtKB-EC"/>
</dbReference>
<dbReference type="InterPro" id="IPR002018">
    <property type="entry name" value="CarbesteraseB"/>
</dbReference>
<accession>I0HNH0</accession>
<sequence>MSSLSKARVETRASRAQHCAPTDSRRDLRRTRRKIAARVCATTAIALSLLSACGGDSDDDQASAYVAARDMVSVTGGTVVAAADSTADMRVFRGIPFAAPPVGSLRWKAPQPVTAWSGVRRSDNFSAACVMADRPAGRVGSILYQQTESQSEDCLYLNVWTAAATAGEKRPVMLLLHGGAYLIGAGSQPNYNGKGLAAKGAVVVTMNYRLGPLGFLAHPELSAESADGTSGNYALYDAIAVLKWIKSNIAALGGDPDNVTIYSESAGAGLASVLYASPLASGLFHKLVLESLAALPAGSDTPTLAQAEAAGSTFAANLGAADLAALRAKSATEIMAGSGAISQPIVDGAVLPDQLDLLIKAGRVNAVPLLAGWNADEGTPYPAFATTLAGYTSKVAATYGSFAEDFKAAYPASSDDDVQAMAYEPMRDGTFAWNVWTLARAHAALAQAPTYLYFFTRRPSYFSDQSFTGLSPAYKFGAHHTLEQVYFYDNLDVSAPARDYTDVDRKIASTASSYLINFARSGDPNGKGLPTWPRFTGPTSQTMEIGDRIAPTTVPFQSQLAFWDRYYSATLGRDLPF</sequence>
<dbReference type="Gene3D" id="3.40.50.1820">
    <property type="entry name" value="alpha/beta hydrolase"/>
    <property type="match status" value="1"/>
</dbReference>
<protein>
    <submittedName>
        <fullName evidence="3">Carboxylesterase</fullName>
        <ecNumber evidence="3">3.1.1.1</ecNumber>
    </submittedName>
</protein>
<dbReference type="KEGG" id="rge:RGE_12160"/>
<dbReference type="Pfam" id="PF00135">
    <property type="entry name" value="COesterase"/>
    <property type="match status" value="1"/>
</dbReference>
<dbReference type="ESTHER" id="rubgi-i0hnh0">
    <property type="family name" value="Carb_B_Bacteria"/>
</dbReference>
<dbReference type="AlphaFoldDB" id="I0HNH0"/>
<gene>
    <name evidence="3" type="ordered locus">RGE_12160</name>
</gene>
<evidence type="ECO:0000313" key="3">
    <source>
        <dbReference type="EMBL" id="BAL94557.1"/>
    </source>
</evidence>
<dbReference type="PANTHER" id="PTHR11559">
    <property type="entry name" value="CARBOXYLESTERASE"/>
    <property type="match status" value="1"/>
</dbReference>
<dbReference type="Proteomes" id="UP000007883">
    <property type="component" value="Chromosome"/>
</dbReference>
<dbReference type="STRING" id="983917.RGE_12160"/>
<dbReference type="EC" id="3.1.1.1" evidence="3"/>
<dbReference type="eggNOG" id="COG2272">
    <property type="taxonomic scope" value="Bacteria"/>
</dbReference>
<evidence type="ECO:0000259" key="2">
    <source>
        <dbReference type="Pfam" id="PF00135"/>
    </source>
</evidence>
<reference evidence="3 4" key="1">
    <citation type="journal article" date="2012" name="J. Bacteriol.">
        <title>Complete genome sequence of phototrophic betaproteobacterium Rubrivivax gelatinosus IL144.</title>
        <authorList>
            <person name="Nagashima S."/>
            <person name="Kamimura A."/>
            <person name="Shimizu T."/>
            <person name="Nakamura-isaki S."/>
            <person name="Aono E."/>
            <person name="Sakamoto K."/>
            <person name="Ichikawa N."/>
            <person name="Nakazawa H."/>
            <person name="Sekine M."/>
            <person name="Yamazaki S."/>
            <person name="Fujita N."/>
            <person name="Shimada K."/>
            <person name="Hanada S."/>
            <person name="Nagashima K.V.P."/>
        </authorList>
    </citation>
    <scope>NUCLEOTIDE SEQUENCE [LARGE SCALE GENOMIC DNA]</scope>
    <source>
        <strain evidence="4">NBRC 100245 / IL144</strain>
    </source>
</reference>
<feature type="domain" description="Carboxylesterase type B" evidence="2">
    <location>
        <begin position="77"/>
        <end position="563"/>
    </location>
</feature>
<dbReference type="SUPFAM" id="SSF53474">
    <property type="entry name" value="alpha/beta-Hydrolases"/>
    <property type="match status" value="1"/>
</dbReference>